<feature type="transmembrane region" description="Helical" evidence="1">
    <location>
        <begin position="12"/>
        <end position="36"/>
    </location>
</feature>
<dbReference type="EMBL" id="AYZJ01000085">
    <property type="protein sequence ID" value="KRN18618.1"/>
    <property type="molecule type" value="Genomic_DNA"/>
</dbReference>
<dbReference type="AlphaFoldDB" id="A0A0R2F0N6"/>
<dbReference type="Proteomes" id="UP000050865">
    <property type="component" value="Unassembled WGS sequence"/>
</dbReference>
<gene>
    <name evidence="2" type="ORF">FC75_GL000558</name>
</gene>
<reference evidence="2 3" key="1">
    <citation type="journal article" date="2015" name="Genome Announc.">
        <title>Expanding the biotechnology potential of lactobacilli through comparative genomics of 213 strains and associated genera.</title>
        <authorList>
            <person name="Sun Z."/>
            <person name="Harris H.M."/>
            <person name="McCann A."/>
            <person name="Guo C."/>
            <person name="Argimon S."/>
            <person name="Zhang W."/>
            <person name="Yang X."/>
            <person name="Jeffery I.B."/>
            <person name="Cooney J.C."/>
            <person name="Kagawa T.F."/>
            <person name="Liu W."/>
            <person name="Song Y."/>
            <person name="Salvetti E."/>
            <person name="Wrobel A."/>
            <person name="Rasinkangas P."/>
            <person name="Parkhill J."/>
            <person name="Rea M.C."/>
            <person name="O'Sullivan O."/>
            <person name="Ritari J."/>
            <person name="Douillard F.P."/>
            <person name="Paul Ross R."/>
            <person name="Yang R."/>
            <person name="Briner A.E."/>
            <person name="Felis G.E."/>
            <person name="de Vos W.M."/>
            <person name="Barrangou R."/>
            <person name="Klaenhammer T.R."/>
            <person name="Caufield P.W."/>
            <person name="Cui Y."/>
            <person name="Zhang H."/>
            <person name="O'Toole P.W."/>
        </authorList>
    </citation>
    <scope>NUCLEOTIDE SEQUENCE [LARGE SCALE GENOMIC DNA]</scope>
    <source>
        <strain evidence="2 3">DSM 22697</strain>
    </source>
</reference>
<accession>A0A0R2F0N6</accession>
<name>A0A0R2F0N6_9LACO</name>
<feature type="transmembrane region" description="Helical" evidence="1">
    <location>
        <begin position="228"/>
        <end position="248"/>
    </location>
</feature>
<comment type="caution">
    <text evidence="2">The sequence shown here is derived from an EMBL/GenBank/DDBJ whole genome shotgun (WGS) entry which is preliminary data.</text>
</comment>
<dbReference type="RefSeq" id="WP_056989935.1">
    <property type="nucleotide sequence ID" value="NZ_AYZJ01000085.1"/>
</dbReference>
<keyword evidence="3" id="KW-1185">Reference proteome</keyword>
<protein>
    <submittedName>
        <fullName evidence="2">Uncharacterized protein</fullName>
    </submittedName>
</protein>
<evidence type="ECO:0000313" key="2">
    <source>
        <dbReference type="EMBL" id="KRN18618.1"/>
    </source>
</evidence>
<proteinExistence type="predicted"/>
<evidence type="ECO:0000313" key="3">
    <source>
        <dbReference type="Proteomes" id="UP000050865"/>
    </source>
</evidence>
<keyword evidence="1" id="KW-0472">Membrane</keyword>
<feature type="transmembrane region" description="Helical" evidence="1">
    <location>
        <begin position="180"/>
        <end position="207"/>
    </location>
</feature>
<keyword evidence="1" id="KW-0812">Transmembrane</keyword>
<organism evidence="2 3">
    <name type="scientific">Lacticaseibacillus camelliae DSM 22697 = JCM 13995</name>
    <dbReference type="NCBI Taxonomy" id="1423730"/>
    <lineage>
        <taxon>Bacteria</taxon>
        <taxon>Bacillati</taxon>
        <taxon>Bacillota</taxon>
        <taxon>Bacilli</taxon>
        <taxon>Lactobacillales</taxon>
        <taxon>Lactobacillaceae</taxon>
        <taxon>Lacticaseibacillus</taxon>
    </lineage>
</organism>
<keyword evidence="1" id="KW-1133">Transmembrane helix</keyword>
<dbReference type="PATRIC" id="fig|1423730.4.peg.582"/>
<sequence length="316" mass="34264">MARNRYTAVSRGWLMLFGLIYCVVLVIFGVGLGFAMTFGNTDKMIQAVTNRQSLTNLQETMNKSALKQAAKAGVDLPQTTQLIDPQALKHGLETGLAISANFGDVPAHSKWVDPAYINKADPSNMTLEPLLKPLNQRLAVAAKHVDPKYSGEVRVSVEKAIAAHYNEMILDTMMMHGVGIAYPMMVLICQTAAIVGAILGVIVLTVMRICSHSWERWLRVTGRLTYSIAILAGLGALVASIPALAQYIRLGGISQIVIEQIQAAAAPTWRILAGVILIIGIAMSIAAAIMRMTARRRAEEVAKKLENAVDTMKKRG</sequence>
<evidence type="ECO:0000256" key="1">
    <source>
        <dbReference type="SAM" id="Phobius"/>
    </source>
</evidence>
<feature type="transmembrane region" description="Helical" evidence="1">
    <location>
        <begin position="268"/>
        <end position="289"/>
    </location>
</feature>